<dbReference type="Proteomes" id="UP001642540">
    <property type="component" value="Unassembled WGS sequence"/>
</dbReference>
<dbReference type="PANTHER" id="PTHR10383:SF9">
    <property type="entry name" value="SERINE INCORPORATOR, ISOFORM F"/>
    <property type="match status" value="1"/>
</dbReference>
<evidence type="ECO:0008006" key="10">
    <source>
        <dbReference type="Google" id="ProtNLM"/>
    </source>
</evidence>
<feature type="transmembrane region" description="Helical" evidence="7">
    <location>
        <begin position="264"/>
        <end position="285"/>
    </location>
</feature>
<feature type="transmembrane region" description="Helical" evidence="7">
    <location>
        <begin position="517"/>
        <end position="536"/>
    </location>
</feature>
<evidence type="ECO:0000313" key="8">
    <source>
        <dbReference type="EMBL" id="CAL8071950.1"/>
    </source>
</evidence>
<evidence type="ECO:0000256" key="5">
    <source>
        <dbReference type="ARBA" id="ARBA00023136"/>
    </source>
</evidence>
<feature type="region of interest" description="Disordered" evidence="6">
    <location>
        <begin position="1"/>
        <end position="70"/>
    </location>
</feature>
<keyword evidence="3 7" id="KW-0812">Transmembrane</keyword>
<keyword evidence="4 7" id="KW-1133">Transmembrane helix</keyword>
<comment type="caution">
    <text evidence="8">The sequence shown here is derived from an EMBL/GenBank/DDBJ whole genome shotgun (WGS) entry which is preliminary data.</text>
</comment>
<feature type="transmembrane region" description="Helical" evidence="7">
    <location>
        <begin position="227"/>
        <end position="244"/>
    </location>
</feature>
<comment type="similarity">
    <text evidence="2">Belongs to the TDE1 family.</text>
</comment>
<feature type="transmembrane region" description="Helical" evidence="7">
    <location>
        <begin position="439"/>
        <end position="456"/>
    </location>
</feature>
<organism evidence="8 9">
    <name type="scientific">Orchesella dallaii</name>
    <dbReference type="NCBI Taxonomy" id="48710"/>
    <lineage>
        <taxon>Eukaryota</taxon>
        <taxon>Metazoa</taxon>
        <taxon>Ecdysozoa</taxon>
        <taxon>Arthropoda</taxon>
        <taxon>Hexapoda</taxon>
        <taxon>Collembola</taxon>
        <taxon>Entomobryomorpha</taxon>
        <taxon>Entomobryoidea</taxon>
        <taxon>Orchesellidae</taxon>
        <taxon>Orchesellinae</taxon>
        <taxon>Orchesella</taxon>
    </lineage>
</organism>
<feature type="transmembrane region" description="Helical" evidence="7">
    <location>
        <begin position="128"/>
        <end position="147"/>
    </location>
</feature>
<proteinExistence type="inferred from homology"/>
<keyword evidence="5 7" id="KW-0472">Membrane</keyword>
<evidence type="ECO:0000256" key="7">
    <source>
        <dbReference type="SAM" id="Phobius"/>
    </source>
</evidence>
<dbReference type="PANTHER" id="PTHR10383">
    <property type="entry name" value="SERINE INCORPORATOR"/>
    <property type="match status" value="1"/>
</dbReference>
<gene>
    <name evidence="8" type="ORF">ODALV1_LOCUS1930</name>
</gene>
<dbReference type="InterPro" id="IPR005016">
    <property type="entry name" value="TDE1/TMS"/>
</dbReference>
<evidence type="ECO:0000256" key="3">
    <source>
        <dbReference type="ARBA" id="ARBA00022692"/>
    </source>
</evidence>
<evidence type="ECO:0000256" key="2">
    <source>
        <dbReference type="ARBA" id="ARBA00006665"/>
    </source>
</evidence>
<keyword evidence="9" id="KW-1185">Reference proteome</keyword>
<feature type="transmembrane region" description="Helical" evidence="7">
    <location>
        <begin position="297"/>
        <end position="317"/>
    </location>
</feature>
<reference evidence="8 9" key="1">
    <citation type="submission" date="2024-08" db="EMBL/GenBank/DDBJ databases">
        <authorList>
            <person name="Cucini C."/>
            <person name="Frati F."/>
        </authorList>
    </citation>
    <scope>NUCLEOTIDE SEQUENCE [LARGE SCALE GENOMIC DNA]</scope>
</reference>
<feature type="transmembrane region" description="Helical" evidence="7">
    <location>
        <begin position="548"/>
        <end position="571"/>
    </location>
</feature>
<sequence>MSASNSQEITPLVSTPPPPEDNSEVPPEGDSDPTATGSGEGSPTLDPGGGDPEALKPKKRTSRQQKPPNFCQKLGGVIMKIFAHDAIYGSFVGPHPVSFLSLCALCRGSCDRKCMIPFSVSSIATKTMYFLMLAVVTILSAFFIVPWPESLLTTQSTIISKFYPCQDKKIRNMDKNGGCHAHAGHFMVYRCFLAFATAMLTNSFVLSFVDSTSENPHRSKIHQGFWLYKYVYLGGLMAMYFLFLNGSTDPEGVFELVCSILGNVAHFLFSLIELTFILDIVEFWIITNKRSGAWAEFFYWCSTGVVSLCSLTMFIYICSEFSRERSFTGTGVGYDNCVPGTMGDVDPSHAGMITASFFTILLLAFSMCFKRKFQQTFPNVGWLQVAVISLFNFSYLWSALYSSPNVHSRPRCNWALPRPGSADWKIQGGSTDVYFRSTGFYHGVMAILALLYFAFIHGPRSTTAPLSIVYDTIFKPKARIPLFPDMHNAPEEFVTAVRNHKVWDDEDEDVGYSWSRFYFMMVIGSLSLMMAMTNFTNPWASDMYNSSLVAYGFKFTTGTFSTLVYMSIVVAQCNCSKERRRKQKPSPPEPEPVEEVVVIEVVEDEEEEVEEPRKVSIKSASVENIEMPVEEEKISNPCFCA</sequence>
<evidence type="ECO:0000256" key="6">
    <source>
        <dbReference type="SAM" id="MobiDB-lite"/>
    </source>
</evidence>
<comment type="subcellular location">
    <subcellularLocation>
        <location evidence="1">Membrane</location>
        <topology evidence="1">Multi-pass membrane protein</topology>
    </subcellularLocation>
</comment>
<dbReference type="EMBL" id="CAXLJM020000007">
    <property type="protein sequence ID" value="CAL8071950.1"/>
    <property type="molecule type" value="Genomic_DNA"/>
</dbReference>
<accession>A0ABP1PNB0</accession>
<evidence type="ECO:0000256" key="1">
    <source>
        <dbReference type="ARBA" id="ARBA00004141"/>
    </source>
</evidence>
<protein>
    <recommendedName>
        <fullName evidence="10">Serine incorporator</fullName>
    </recommendedName>
</protein>
<feature type="compositionally biased region" description="Polar residues" evidence="6">
    <location>
        <begin position="1"/>
        <end position="13"/>
    </location>
</feature>
<feature type="transmembrane region" description="Helical" evidence="7">
    <location>
        <begin position="187"/>
        <end position="206"/>
    </location>
</feature>
<feature type="compositionally biased region" description="Acidic residues" evidence="6">
    <location>
        <begin position="21"/>
        <end position="31"/>
    </location>
</feature>
<name>A0ABP1PNB0_9HEXA</name>
<evidence type="ECO:0000313" key="9">
    <source>
        <dbReference type="Proteomes" id="UP001642540"/>
    </source>
</evidence>
<feature type="transmembrane region" description="Helical" evidence="7">
    <location>
        <begin position="349"/>
        <end position="369"/>
    </location>
</feature>
<dbReference type="Pfam" id="PF03348">
    <property type="entry name" value="Serinc"/>
    <property type="match status" value="2"/>
</dbReference>
<evidence type="ECO:0000256" key="4">
    <source>
        <dbReference type="ARBA" id="ARBA00022989"/>
    </source>
</evidence>
<feature type="transmembrane region" description="Helical" evidence="7">
    <location>
        <begin position="381"/>
        <end position="400"/>
    </location>
</feature>